<comment type="subcellular location">
    <subcellularLocation>
        <location evidence="1">Cell membrane</location>
        <topology evidence="1">Multi-pass membrane protein</topology>
    </subcellularLocation>
</comment>
<keyword evidence="2 5" id="KW-0812">Transmembrane</keyword>
<feature type="transmembrane region" description="Helical" evidence="5">
    <location>
        <begin position="246"/>
        <end position="265"/>
    </location>
</feature>
<protein>
    <submittedName>
        <fullName evidence="7">MFS transporter</fullName>
    </submittedName>
</protein>
<dbReference type="RefSeq" id="WP_352985813.1">
    <property type="nucleotide sequence ID" value="NZ_JBEQNA010000013.1"/>
</dbReference>
<feature type="transmembrane region" description="Helical" evidence="5">
    <location>
        <begin position="140"/>
        <end position="158"/>
    </location>
</feature>
<feature type="transmembrane region" description="Helical" evidence="5">
    <location>
        <begin position="164"/>
        <end position="185"/>
    </location>
</feature>
<name>A0ABV2A1X3_9ACTN</name>
<sequence>MDTAMRRRRFALCTLFLLPGLGISSWVTRTPAIRDALGASTAEMGLVLFGLSAGSMLGILATGPLVARLGARPIIVFGTAALVLSMPVIGAGAALSAPVLVALGLFLFGLGMGGGEIALNVEGAEVEKALSEPLLPRLHGFFSLGTVVGAVAGIAFTATGFPVAWHLGIVGLLALAASTAVLGSVPAGTGRAHPRADDRGTGPGRAPWKDTGLVLIGVIVLAMALAEGTANDWLPLIMVDGHGFGPAAGSMVYAVFAASMTVGRFAGGYFLARFGRVAVLAASAVAGVVGMGLVAGADSQVLAAAAVVLWGLGASLGFPVALSAAGDSGPDSAARVALVATLGYVAFLVGPPVLGFLGEAYGLRGALVVPLVFVAVAGLLSSAARPREAADADAERGGAGDRSSR</sequence>
<dbReference type="SUPFAM" id="SSF103473">
    <property type="entry name" value="MFS general substrate transporter"/>
    <property type="match status" value="1"/>
</dbReference>
<dbReference type="Proteomes" id="UP001432401">
    <property type="component" value="Unassembled WGS sequence"/>
</dbReference>
<evidence type="ECO:0000313" key="8">
    <source>
        <dbReference type="Proteomes" id="UP001432401"/>
    </source>
</evidence>
<accession>A0ABV2A1X3</accession>
<evidence type="ECO:0000256" key="4">
    <source>
        <dbReference type="ARBA" id="ARBA00023136"/>
    </source>
</evidence>
<gene>
    <name evidence="7" type="ORF">ABUK86_24330</name>
</gene>
<keyword evidence="8" id="KW-1185">Reference proteome</keyword>
<evidence type="ECO:0000256" key="3">
    <source>
        <dbReference type="ARBA" id="ARBA00022989"/>
    </source>
</evidence>
<dbReference type="EMBL" id="JBEQNB010000014">
    <property type="protein sequence ID" value="MES0836926.1"/>
    <property type="molecule type" value="Genomic_DNA"/>
</dbReference>
<feature type="transmembrane region" description="Helical" evidence="5">
    <location>
        <begin position="336"/>
        <end position="355"/>
    </location>
</feature>
<keyword evidence="3 5" id="KW-1133">Transmembrane helix</keyword>
<evidence type="ECO:0000313" key="7">
    <source>
        <dbReference type="EMBL" id="MES0836926.1"/>
    </source>
</evidence>
<evidence type="ECO:0000256" key="2">
    <source>
        <dbReference type="ARBA" id="ARBA00022692"/>
    </source>
</evidence>
<dbReference type="InterPro" id="IPR051788">
    <property type="entry name" value="MFS_Transporter"/>
</dbReference>
<dbReference type="PANTHER" id="PTHR23514:SF13">
    <property type="entry name" value="INNER MEMBRANE PROTEIN YBJJ"/>
    <property type="match status" value="1"/>
</dbReference>
<dbReference type="PANTHER" id="PTHR23514">
    <property type="entry name" value="BYPASS OF STOP CODON PROTEIN 6"/>
    <property type="match status" value="1"/>
</dbReference>
<dbReference type="Pfam" id="PF07690">
    <property type="entry name" value="MFS_1"/>
    <property type="match status" value="1"/>
</dbReference>
<evidence type="ECO:0000256" key="1">
    <source>
        <dbReference type="ARBA" id="ARBA00004651"/>
    </source>
</evidence>
<feature type="transmembrane region" description="Helical" evidence="5">
    <location>
        <begin position="74"/>
        <end position="93"/>
    </location>
</feature>
<feature type="transmembrane region" description="Helical" evidence="5">
    <location>
        <begin position="361"/>
        <end position="380"/>
    </location>
</feature>
<organism evidence="7 8">
    <name type="scientific">Nocardiopsis tropica</name>
    <dbReference type="NCBI Taxonomy" id="109330"/>
    <lineage>
        <taxon>Bacteria</taxon>
        <taxon>Bacillati</taxon>
        <taxon>Actinomycetota</taxon>
        <taxon>Actinomycetes</taxon>
        <taxon>Streptosporangiales</taxon>
        <taxon>Nocardiopsidaceae</taxon>
        <taxon>Nocardiopsis</taxon>
    </lineage>
</organism>
<evidence type="ECO:0000259" key="6">
    <source>
        <dbReference type="PROSITE" id="PS50850"/>
    </source>
</evidence>
<feature type="transmembrane region" description="Helical" evidence="5">
    <location>
        <begin position="206"/>
        <end position="226"/>
    </location>
</feature>
<feature type="transmembrane region" description="Helical" evidence="5">
    <location>
        <begin position="46"/>
        <end position="67"/>
    </location>
</feature>
<feature type="domain" description="Major facilitator superfamily (MFS) profile" evidence="6">
    <location>
        <begin position="1"/>
        <end position="389"/>
    </location>
</feature>
<proteinExistence type="predicted"/>
<feature type="transmembrane region" description="Helical" evidence="5">
    <location>
        <begin position="301"/>
        <end position="324"/>
    </location>
</feature>
<dbReference type="InterPro" id="IPR020846">
    <property type="entry name" value="MFS_dom"/>
</dbReference>
<evidence type="ECO:0000256" key="5">
    <source>
        <dbReference type="SAM" id="Phobius"/>
    </source>
</evidence>
<dbReference type="InterPro" id="IPR011701">
    <property type="entry name" value="MFS"/>
</dbReference>
<keyword evidence="4 5" id="KW-0472">Membrane</keyword>
<feature type="transmembrane region" description="Helical" evidence="5">
    <location>
        <begin position="99"/>
        <end position="119"/>
    </location>
</feature>
<reference evidence="7 8" key="1">
    <citation type="submission" date="2024-06" db="EMBL/GenBank/DDBJ databases">
        <authorList>
            <person name="Bataeva Y.V."/>
            <person name="Grigorian L.N."/>
            <person name="Solomentsev V.I."/>
        </authorList>
    </citation>
    <scope>NUCLEOTIDE SEQUENCE [LARGE SCALE GENOMIC DNA]</scope>
    <source>
        <strain evidence="8">SCPM-O-B-12605 (RCAM04882)</strain>
    </source>
</reference>
<comment type="caution">
    <text evidence="7">The sequence shown here is derived from an EMBL/GenBank/DDBJ whole genome shotgun (WGS) entry which is preliminary data.</text>
</comment>
<dbReference type="PROSITE" id="PS50850">
    <property type="entry name" value="MFS"/>
    <property type="match status" value="1"/>
</dbReference>
<dbReference type="InterPro" id="IPR036259">
    <property type="entry name" value="MFS_trans_sf"/>
</dbReference>
<feature type="transmembrane region" description="Helical" evidence="5">
    <location>
        <begin position="277"/>
        <end position="295"/>
    </location>
</feature>
<dbReference type="CDD" id="cd17393">
    <property type="entry name" value="MFS_MosC_like"/>
    <property type="match status" value="1"/>
</dbReference>
<dbReference type="Gene3D" id="1.20.1250.20">
    <property type="entry name" value="MFS general substrate transporter like domains"/>
    <property type="match status" value="2"/>
</dbReference>